<keyword evidence="10" id="KW-0472">Membrane</keyword>
<evidence type="ECO:0000256" key="4">
    <source>
        <dbReference type="ARBA" id="ARBA00022475"/>
    </source>
</evidence>
<organism evidence="12">
    <name type="scientific">Vecturithrix granuli</name>
    <dbReference type="NCBI Taxonomy" id="1499967"/>
    <lineage>
        <taxon>Bacteria</taxon>
        <taxon>Candidatus Moduliflexota</taxon>
        <taxon>Candidatus Vecturitrichia</taxon>
        <taxon>Candidatus Vecturitrichales</taxon>
        <taxon>Candidatus Vecturitrichaceae</taxon>
        <taxon>Candidatus Vecturithrix</taxon>
    </lineage>
</organism>
<evidence type="ECO:0000256" key="10">
    <source>
        <dbReference type="ARBA" id="ARBA00023136"/>
    </source>
</evidence>
<dbReference type="SMART" id="SM00382">
    <property type="entry name" value="AAA"/>
    <property type="match status" value="2"/>
</dbReference>
<dbReference type="PANTHER" id="PTHR43790:SF3">
    <property type="entry name" value="D-ALLOSE IMPORT ATP-BINDING PROTEIN ALSA-RELATED"/>
    <property type="match status" value="1"/>
</dbReference>
<dbReference type="Pfam" id="PF00005">
    <property type="entry name" value="ABC_tran"/>
    <property type="match status" value="2"/>
</dbReference>
<dbReference type="eggNOG" id="COG1129">
    <property type="taxonomic scope" value="Bacteria"/>
</dbReference>
<dbReference type="CDD" id="cd03216">
    <property type="entry name" value="ABC_Carb_Monos_I"/>
    <property type="match status" value="1"/>
</dbReference>
<evidence type="ECO:0000256" key="5">
    <source>
        <dbReference type="ARBA" id="ARBA00022597"/>
    </source>
</evidence>
<dbReference type="GO" id="GO:0015749">
    <property type="term" value="P:monosaccharide transmembrane transport"/>
    <property type="evidence" value="ECO:0007669"/>
    <property type="project" value="UniProtKB-ARBA"/>
</dbReference>
<evidence type="ECO:0000256" key="7">
    <source>
        <dbReference type="ARBA" id="ARBA00022741"/>
    </source>
</evidence>
<reference evidence="12" key="1">
    <citation type="journal article" date="2015" name="PeerJ">
        <title>First genomic representation of candidate bacterial phylum KSB3 points to enhanced environmental sensing as a trigger of wastewater bulking.</title>
        <authorList>
            <person name="Sekiguchi Y."/>
            <person name="Ohashi A."/>
            <person name="Parks D.H."/>
            <person name="Yamauchi T."/>
            <person name="Tyson G.W."/>
            <person name="Hugenholtz P."/>
        </authorList>
    </citation>
    <scope>NUCLEOTIDE SEQUENCE [LARGE SCALE GENOMIC DNA]</scope>
</reference>
<dbReference type="GO" id="GO:0005886">
    <property type="term" value="C:plasma membrane"/>
    <property type="evidence" value="ECO:0007669"/>
    <property type="project" value="UniProtKB-SubCell"/>
</dbReference>
<dbReference type="Gene3D" id="3.40.50.300">
    <property type="entry name" value="P-loop containing nucleotide triphosphate hydrolases"/>
    <property type="match status" value="2"/>
</dbReference>
<evidence type="ECO:0000256" key="2">
    <source>
        <dbReference type="ARBA" id="ARBA00004533"/>
    </source>
</evidence>
<evidence type="ECO:0000256" key="3">
    <source>
        <dbReference type="ARBA" id="ARBA00022448"/>
    </source>
</evidence>
<dbReference type="InterPro" id="IPR003593">
    <property type="entry name" value="AAA+_ATPase"/>
</dbReference>
<evidence type="ECO:0000256" key="6">
    <source>
        <dbReference type="ARBA" id="ARBA00022737"/>
    </source>
</evidence>
<dbReference type="STRING" id="1499967.U27_02430"/>
<keyword evidence="5" id="KW-0762">Sugar transport</keyword>
<dbReference type="FunFam" id="3.40.50.300:FF:000126">
    <property type="entry name" value="Galactose/methyl galactoside import ATP-binding protein MglA"/>
    <property type="match status" value="1"/>
</dbReference>
<keyword evidence="8 12" id="KW-0067">ATP-binding</keyword>
<keyword evidence="7" id="KW-0547">Nucleotide-binding</keyword>
<dbReference type="InterPro" id="IPR027417">
    <property type="entry name" value="P-loop_NTPase"/>
</dbReference>
<evidence type="ECO:0000313" key="12">
    <source>
        <dbReference type="EMBL" id="GAK55596.1"/>
    </source>
</evidence>
<dbReference type="PANTHER" id="PTHR43790">
    <property type="entry name" value="CARBOHYDRATE TRANSPORT ATP-BINDING PROTEIN MG119-RELATED"/>
    <property type="match status" value="1"/>
</dbReference>
<comment type="subcellular location">
    <subcellularLocation>
        <location evidence="2">Cell inner membrane</location>
    </subcellularLocation>
    <subcellularLocation>
        <location evidence="1">Cell membrane</location>
        <topology evidence="1">Peripheral membrane protein</topology>
    </subcellularLocation>
</comment>
<dbReference type="Proteomes" id="UP000030661">
    <property type="component" value="Unassembled WGS sequence"/>
</dbReference>
<keyword evidence="9" id="KW-1278">Translocase</keyword>
<dbReference type="PROSITE" id="PS00211">
    <property type="entry name" value="ABC_TRANSPORTER_1"/>
    <property type="match status" value="1"/>
</dbReference>
<dbReference type="EMBL" id="DF820463">
    <property type="protein sequence ID" value="GAK55596.1"/>
    <property type="molecule type" value="Genomic_DNA"/>
</dbReference>
<dbReference type="SUPFAM" id="SSF52540">
    <property type="entry name" value="P-loop containing nucleoside triphosphate hydrolases"/>
    <property type="match status" value="2"/>
</dbReference>
<evidence type="ECO:0000313" key="13">
    <source>
        <dbReference type="Proteomes" id="UP000030661"/>
    </source>
</evidence>
<dbReference type="InterPro" id="IPR003439">
    <property type="entry name" value="ABC_transporter-like_ATP-bd"/>
</dbReference>
<dbReference type="FunFam" id="3.40.50.300:FF:000127">
    <property type="entry name" value="Ribose import ATP-binding protein RbsA"/>
    <property type="match status" value="1"/>
</dbReference>
<sequence length="494" mass="55447">MNEQILLEVKGVSKNFPGVRALDNVTFNLKKGTVHALCGENGAGKSTLMHVLMGVYRKDEGDIFLKGQPVNFASPRQALQHGIAIVEQELSPIPDMTIAENLFLGREPVRQKVFVKYSELNKRATRILQELNVNLDPTRKMRTLSLAETQLVEIAKALSYHSDVIIMDEPTSAIGDKEVEQLFAVITRLKRQGKGIIYVSHRLEEIFTIADEVTVLRDGKYIATKATQAIDRSQLISLMIGRKMEEEFVKDNIPTDEALLVVKDFTKAGQFRNIHLTLRKGEVLGIFGLMGSGRSEFLHTLFGVSQPDQGQIFLENTSIRIARPSDAIKHGIAYVTEDRKETGLVLTSSVKENISLTCLKRLSNLVFINGKQEQRDVMQMVEMFRVKTPSLQQLVVNLSGGNQQKVVLGKWLLTRPKILLFDEPTRGIDVGAKREIYNFISDYTNRGSAVIMVSSELPEIIGMSDRILVFRRGELAGEMKREEATQEKIMHLAV</sequence>
<dbReference type="InterPro" id="IPR017871">
    <property type="entry name" value="ABC_transporter-like_CS"/>
</dbReference>
<evidence type="ECO:0000256" key="9">
    <source>
        <dbReference type="ARBA" id="ARBA00022967"/>
    </source>
</evidence>
<dbReference type="CDD" id="cd03215">
    <property type="entry name" value="ABC_Carb_Monos_II"/>
    <property type="match status" value="1"/>
</dbReference>
<dbReference type="GO" id="GO:0016887">
    <property type="term" value="F:ATP hydrolysis activity"/>
    <property type="evidence" value="ECO:0007669"/>
    <property type="project" value="InterPro"/>
</dbReference>
<dbReference type="InterPro" id="IPR050107">
    <property type="entry name" value="ABC_carbohydrate_import_ATPase"/>
</dbReference>
<keyword evidence="4" id="KW-1003">Cell membrane</keyword>
<dbReference type="AlphaFoldDB" id="A0A0S6WAQ6"/>
<dbReference type="PROSITE" id="PS50893">
    <property type="entry name" value="ABC_TRANSPORTER_2"/>
    <property type="match status" value="2"/>
</dbReference>
<proteinExistence type="predicted"/>
<feature type="domain" description="ABC transporter" evidence="11">
    <location>
        <begin position="7"/>
        <end position="243"/>
    </location>
</feature>
<keyword evidence="13" id="KW-1185">Reference proteome</keyword>
<evidence type="ECO:0000256" key="1">
    <source>
        <dbReference type="ARBA" id="ARBA00004202"/>
    </source>
</evidence>
<gene>
    <name evidence="12" type="ORF">U27_02430</name>
</gene>
<keyword evidence="6" id="KW-0677">Repeat</keyword>
<dbReference type="HOGENOM" id="CLU_000604_92_3_0"/>
<accession>A0A0S6WAQ6</accession>
<feature type="domain" description="ABC transporter" evidence="11">
    <location>
        <begin position="253"/>
        <end position="492"/>
    </location>
</feature>
<dbReference type="GO" id="GO:0005524">
    <property type="term" value="F:ATP binding"/>
    <property type="evidence" value="ECO:0007669"/>
    <property type="project" value="UniProtKB-KW"/>
</dbReference>
<evidence type="ECO:0000259" key="11">
    <source>
        <dbReference type="PROSITE" id="PS50893"/>
    </source>
</evidence>
<evidence type="ECO:0000256" key="8">
    <source>
        <dbReference type="ARBA" id="ARBA00022840"/>
    </source>
</evidence>
<name>A0A0S6WAQ6_VECG1</name>
<protein>
    <submittedName>
        <fullName evidence="12">Sugar ABC transporter ATP-binding protein</fullName>
    </submittedName>
</protein>
<keyword evidence="3" id="KW-0813">Transport</keyword>